<evidence type="ECO:0000313" key="10">
    <source>
        <dbReference type="EMBL" id="CCD29655.1"/>
    </source>
</evidence>
<keyword evidence="3" id="KW-0963">Cytoplasm</keyword>
<dbReference type="Proteomes" id="UP000054051">
    <property type="component" value="Unassembled WGS sequence"/>
</dbReference>
<evidence type="ECO:0000256" key="4">
    <source>
        <dbReference type="ARBA" id="ARBA00022618"/>
    </source>
</evidence>
<name>G2JA55_9BURK</name>
<dbReference type="Pfam" id="PF05164">
    <property type="entry name" value="ZapA"/>
    <property type="match status" value="1"/>
</dbReference>
<sequence>MSAAQIEVHILGQPYRLACAPEKQAALLEAAARVDAEMNKVRSHSAIRGTDRIAVMAAISLASELLLLQRSVQCGEAVPAQEIQTIVQRLNQQIGTALEPHDLLSPEDHADNIAVE</sequence>
<evidence type="ECO:0000256" key="2">
    <source>
        <dbReference type="ARBA" id="ARBA00015195"/>
    </source>
</evidence>
<dbReference type="GO" id="GO:0030428">
    <property type="term" value="C:cell septum"/>
    <property type="evidence" value="ECO:0007669"/>
    <property type="project" value="TreeGrafter"/>
</dbReference>
<keyword evidence="6" id="KW-0131">Cell cycle</keyword>
<comment type="subcellular location">
    <subcellularLocation>
        <location evidence="1">Cytoplasm</location>
    </subcellularLocation>
</comment>
<protein>
    <recommendedName>
        <fullName evidence="2">Cell division protein ZapA</fullName>
    </recommendedName>
    <alternativeName>
        <fullName evidence="9">Z ring-associated protein ZapA</fullName>
    </alternativeName>
</protein>
<dbReference type="EMBL" id="CAFB01000044">
    <property type="protein sequence ID" value="CCD29655.1"/>
    <property type="molecule type" value="Genomic_DNA"/>
</dbReference>
<comment type="caution">
    <text evidence="10">The sequence shown here is derived from an EMBL/GenBank/DDBJ whole genome shotgun (WGS) entry which is preliminary data.</text>
</comment>
<comment type="subunit">
    <text evidence="8">Homodimer. Interacts with FtsZ.</text>
</comment>
<evidence type="ECO:0000256" key="5">
    <source>
        <dbReference type="ARBA" id="ARBA00023210"/>
    </source>
</evidence>
<reference evidence="10 11" key="1">
    <citation type="submission" date="2011-08" db="EMBL/GenBank/DDBJ databases">
        <title>The genome of the obligate endobacterium of an arbuscular mycorrhizal fungus reveals an interphylum network of nutritional interactions.</title>
        <authorList>
            <person name="Ghignone S."/>
            <person name="Salvioli A."/>
            <person name="Anca I."/>
            <person name="Lumini E."/>
            <person name="Ortu G."/>
            <person name="Petiti L."/>
            <person name="Cruveiller S."/>
            <person name="Bianciotto V."/>
            <person name="Piffanelli P."/>
            <person name="Lanfranco L."/>
            <person name="Bonfante P."/>
        </authorList>
    </citation>
    <scope>NUCLEOTIDE SEQUENCE [LARGE SCALE GENOMIC DNA]</scope>
    <source>
        <strain evidence="10 11">BEG34</strain>
    </source>
</reference>
<dbReference type="GO" id="GO:0000917">
    <property type="term" value="P:division septum assembly"/>
    <property type="evidence" value="ECO:0007669"/>
    <property type="project" value="UniProtKB-KW"/>
</dbReference>
<keyword evidence="5" id="KW-0717">Septation</keyword>
<evidence type="ECO:0000313" key="11">
    <source>
        <dbReference type="Proteomes" id="UP000054051"/>
    </source>
</evidence>
<keyword evidence="11" id="KW-1185">Reference proteome</keyword>
<dbReference type="GO" id="GO:0032153">
    <property type="term" value="C:cell division site"/>
    <property type="evidence" value="ECO:0007669"/>
    <property type="project" value="TreeGrafter"/>
</dbReference>
<proteinExistence type="predicted"/>
<evidence type="ECO:0000256" key="8">
    <source>
        <dbReference type="ARBA" id="ARBA00026068"/>
    </source>
</evidence>
<dbReference type="InterPro" id="IPR007838">
    <property type="entry name" value="Cell_div_ZapA-like"/>
</dbReference>
<dbReference type="GO" id="GO:0000921">
    <property type="term" value="P:septin ring assembly"/>
    <property type="evidence" value="ECO:0007669"/>
    <property type="project" value="TreeGrafter"/>
</dbReference>
<gene>
    <name evidence="10" type="ORF">CAGGBEG34_270070</name>
</gene>
<dbReference type="InterPro" id="IPR036192">
    <property type="entry name" value="Cell_div_ZapA-like_sf"/>
</dbReference>
<dbReference type="RefSeq" id="WP_006682810.1">
    <property type="nucleotide sequence ID" value="NZ_CAFB01000044.1"/>
</dbReference>
<dbReference type="InterPro" id="IPR042233">
    <property type="entry name" value="Cell_div_ZapA_N"/>
</dbReference>
<keyword evidence="4" id="KW-0132">Cell division</keyword>
<dbReference type="eggNOG" id="COG3027">
    <property type="taxonomic scope" value="Bacteria"/>
</dbReference>
<dbReference type="AlphaFoldDB" id="G2JA55"/>
<evidence type="ECO:0000256" key="7">
    <source>
        <dbReference type="ARBA" id="ARBA00024910"/>
    </source>
</evidence>
<dbReference type="STRING" id="1070319.CAGGBEG34_270070"/>
<dbReference type="GO" id="GO:0005829">
    <property type="term" value="C:cytosol"/>
    <property type="evidence" value="ECO:0007669"/>
    <property type="project" value="TreeGrafter"/>
</dbReference>
<comment type="function">
    <text evidence="7">Activator of cell division through the inhibition of FtsZ GTPase activity, therefore promoting FtsZ assembly into bundles of protofilaments necessary for the formation of the division Z ring. It is recruited early at mid-cell but it is not essential for cell division.</text>
</comment>
<dbReference type="OrthoDB" id="5297208at2"/>
<evidence type="ECO:0000256" key="3">
    <source>
        <dbReference type="ARBA" id="ARBA00022490"/>
    </source>
</evidence>
<dbReference type="PANTHER" id="PTHR34981">
    <property type="entry name" value="CELL DIVISION PROTEIN ZAPA"/>
    <property type="match status" value="1"/>
</dbReference>
<dbReference type="SUPFAM" id="SSF102829">
    <property type="entry name" value="Cell division protein ZapA-like"/>
    <property type="match status" value="1"/>
</dbReference>
<evidence type="ECO:0000256" key="1">
    <source>
        <dbReference type="ARBA" id="ARBA00004496"/>
    </source>
</evidence>
<evidence type="ECO:0000256" key="9">
    <source>
        <dbReference type="ARBA" id="ARBA00033158"/>
    </source>
</evidence>
<organism evidence="10 11">
    <name type="scientific">Candidatus Glomeribacter gigasporarum BEG34</name>
    <dbReference type="NCBI Taxonomy" id="1070319"/>
    <lineage>
        <taxon>Bacteria</taxon>
        <taxon>Pseudomonadati</taxon>
        <taxon>Pseudomonadota</taxon>
        <taxon>Betaproteobacteria</taxon>
        <taxon>Burkholderiales</taxon>
        <taxon>Burkholderiaceae</taxon>
        <taxon>Candidatus Glomeribacter</taxon>
    </lineage>
</organism>
<evidence type="ECO:0000256" key="6">
    <source>
        <dbReference type="ARBA" id="ARBA00023306"/>
    </source>
</evidence>
<dbReference type="Gene3D" id="1.20.5.50">
    <property type="match status" value="1"/>
</dbReference>
<dbReference type="Gene3D" id="3.30.160.880">
    <property type="entry name" value="Cell division protein ZapA protomer, N-terminal domain"/>
    <property type="match status" value="1"/>
</dbReference>
<dbReference type="GO" id="GO:0043093">
    <property type="term" value="P:FtsZ-dependent cytokinesis"/>
    <property type="evidence" value="ECO:0007669"/>
    <property type="project" value="TreeGrafter"/>
</dbReference>
<accession>G2JA55</accession>
<dbReference type="PANTHER" id="PTHR34981:SF1">
    <property type="entry name" value="CELL DIVISION PROTEIN ZAPA"/>
    <property type="match status" value="1"/>
</dbReference>